<dbReference type="Proteomes" id="UP001153714">
    <property type="component" value="Chromosome 20"/>
</dbReference>
<evidence type="ECO:0000313" key="1">
    <source>
        <dbReference type="EMBL" id="CAG9790023.1"/>
    </source>
</evidence>
<reference evidence="1" key="1">
    <citation type="submission" date="2021-12" db="EMBL/GenBank/DDBJ databases">
        <authorList>
            <person name="King R."/>
        </authorList>
    </citation>
    <scope>NUCLEOTIDE SEQUENCE</scope>
</reference>
<dbReference type="PANTHER" id="PTHR43975:SF2">
    <property type="entry name" value="EG:BACR7A4.14 PROTEIN-RELATED"/>
    <property type="match status" value="1"/>
</dbReference>
<name>A0A9N9R644_9NEOP</name>
<evidence type="ECO:0000313" key="2">
    <source>
        <dbReference type="Proteomes" id="UP001153714"/>
    </source>
</evidence>
<dbReference type="Gene3D" id="3.40.50.720">
    <property type="entry name" value="NAD(P)-binding Rossmann-like Domain"/>
    <property type="match status" value="1"/>
</dbReference>
<dbReference type="InterPro" id="IPR002347">
    <property type="entry name" value="SDR_fam"/>
</dbReference>
<dbReference type="OrthoDB" id="47007at2759"/>
<protein>
    <submittedName>
        <fullName evidence="1">Uncharacterized protein</fullName>
    </submittedName>
</protein>
<dbReference type="AlphaFoldDB" id="A0A9N9R644"/>
<gene>
    <name evidence="1" type="ORF">DIATSA_LOCUS7713</name>
</gene>
<dbReference type="Pfam" id="PF13561">
    <property type="entry name" value="adh_short_C2"/>
    <property type="match status" value="1"/>
</dbReference>
<proteinExistence type="predicted"/>
<organism evidence="1 2">
    <name type="scientific">Diatraea saccharalis</name>
    <name type="common">sugarcane borer</name>
    <dbReference type="NCBI Taxonomy" id="40085"/>
    <lineage>
        <taxon>Eukaryota</taxon>
        <taxon>Metazoa</taxon>
        <taxon>Ecdysozoa</taxon>
        <taxon>Arthropoda</taxon>
        <taxon>Hexapoda</taxon>
        <taxon>Insecta</taxon>
        <taxon>Pterygota</taxon>
        <taxon>Neoptera</taxon>
        <taxon>Endopterygota</taxon>
        <taxon>Lepidoptera</taxon>
        <taxon>Glossata</taxon>
        <taxon>Ditrysia</taxon>
        <taxon>Pyraloidea</taxon>
        <taxon>Crambidae</taxon>
        <taxon>Crambinae</taxon>
        <taxon>Diatraea</taxon>
    </lineage>
</organism>
<sequence>MIHTPLIICYSITKASALFQRLKQIANAKNKMDNFLDFKDKVVILTGASSGIGAETARILSSYDAKLTIVGRNAERLKKVAQECEEKKGMPPLQILVDLTYPGSCETVVHKTVARYGKIDVLINCAGNFSLSSVFDESINSFDDIMGINLKVPYHLTQLTIPHLVKTKGNIINISFSMTNKYRPGLLVSNMAKSALERFTIQAAAELATEGVRINTVTPGITRTNILSSLDIDDPTQQYVYDWISSILPCGKVLDPKEVALYICVVASDVFKNMTGASLVIDGASSLVS</sequence>
<accession>A0A9N9R644</accession>
<dbReference type="SUPFAM" id="SSF51735">
    <property type="entry name" value="NAD(P)-binding Rossmann-fold domains"/>
    <property type="match status" value="1"/>
</dbReference>
<reference evidence="1" key="2">
    <citation type="submission" date="2022-10" db="EMBL/GenBank/DDBJ databases">
        <authorList>
            <consortium name="ENA_rothamsted_submissions"/>
            <consortium name="culmorum"/>
            <person name="King R."/>
        </authorList>
    </citation>
    <scope>NUCLEOTIDE SEQUENCE</scope>
</reference>
<dbReference type="PANTHER" id="PTHR43975">
    <property type="entry name" value="ZGC:101858"/>
    <property type="match status" value="1"/>
</dbReference>
<dbReference type="InterPro" id="IPR036291">
    <property type="entry name" value="NAD(P)-bd_dom_sf"/>
</dbReference>
<keyword evidence="2" id="KW-1185">Reference proteome</keyword>
<dbReference type="EMBL" id="OU893351">
    <property type="protein sequence ID" value="CAG9790023.1"/>
    <property type="molecule type" value="Genomic_DNA"/>
</dbReference>
<dbReference type="PRINTS" id="PR00081">
    <property type="entry name" value="GDHRDH"/>
</dbReference>